<accession>A0A1M7NZ14</accession>
<name>A0A1M7NZ14_9GAMM</name>
<evidence type="ECO:0000259" key="8">
    <source>
        <dbReference type="PROSITE" id="PS51007"/>
    </source>
</evidence>
<evidence type="ECO:0000313" key="9">
    <source>
        <dbReference type="EMBL" id="SHN09310.1"/>
    </source>
</evidence>
<dbReference type="GO" id="GO:0009055">
    <property type="term" value="F:electron transfer activity"/>
    <property type="evidence" value="ECO:0007669"/>
    <property type="project" value="InterPro"/>
</dbReference>
<protein>
    <submittedName>
        <fullName evidence="9">Cytochrome c</fullName>
    </submittedName>
</protein>
<gene>
    <name evidence="9" type="ORF">SAMN05216288_0545</name>
</gene>
<dbReference type="PROSITE" id="PS51007">
    <property type="entry name" value="CYTC"/>
    <property type="match status" value="1"/>
</dbReference>
<evidence type="ECO:0000256" key="1">
    <source>
        <dbReference type="ARBA" id="ARBA00022448"/>
    </source>
</evidence>
<feature type="signal peptide" evidence="7">
    <location>
        <begin position="1"/>
        <end position="34"/>
    </location>
</feature>
<evidence type="ECO:0000256" key="7">
    <source>
        <dbReference type="SAM" id="SignalP"/>
    </source>
</evidence>
<dbReference type="SUPFAM" id="SSF46626">
    <property type="entry name" value="Cytochrome c"/>
    <property type="match status" value="1"/>
</dbReference>
<keyword evidence="10" id="KW-1185">Reference proteome</keyword>
<organism evidence="9 10">
    <name type="scientific">Phytopseudomonas punonensis</name>
    <dbReference type="NCBI Taxonomy" id="1220495"/>
    <lineage>
        <taxon>Bacteria</taxon>
        <taxon>Pseudomonadati</taxon>
        <taxon>Pseudomonadota</taxon>
        <taxon>Gammaproteobacteria</taxon>
        <taxon>Pseudomonadales</taxon>
        <taxon>Pseudomonadaceae</taxon>
        <taxon>Phytopseudomonas</taxon>
    </lineage>
</organism>
<keyword evidence="1" id="KW-0813">Transport</keyword>
<dbReference type="AlphaFoldDB" id="A0A1M7NZ14"/>
<dbReference type="InterPro" id="IPR009056">
    <property type="entry name" value="Cyt_c-like_dom"/>
</dbReference>
<reference evidence="10" key="1">
    <citation type="submission" date="2016-11" db="EMBL/GenBank/DDBJ databases">
        <authorList>
            <person name="Varghese N."/>
            <person name="Submissions S."/>
        </authorList>
    </citation>
    <scope>NUCLEOTIDE SEQUENCE [LARGE SCALE GENOMIC DNA]</scope>
    <source>
        <strain evidence="10">CECT 8089</strain>
    </source>
</reference>
<dbReference type="STRING" id="1220495.SAMN05216288_0545"/>
<evidence type="ECO:0000256" key="2">
    <source>
        <dbReference type="ARBA" id="ARBA00022617"/>
    </source>
</evidence>
<dbReference type="Proteomes" id="UP000184305">
    <property type="component" value="Unassembled WGS sequence"/>
</dbReference>
<dbReference type="InterPro" id="IPR036909">
    <property type="entry name" value="Cyt_c-like_dom_sf"/>
</dbReference>
<dbReference type="RefSeq" id="WP_073268783.1">
    <property type="nucleotide sequence ID" value="NZ_FRBQ01000014.1"/>
</dbReference>
<keyword evidence="4" id="KW-0249">Electron transport</keyword>
<sequence>MTAFLSNQLPYRRFIRHGLLIAAALFAGATYAEADIAAGEALFKRVCGNCHNVGRGARAAFGPQLNGIFGRHAGATPGYNYSPAMQQADLVWDHDTLSAFIKDSDSVVPGNKMRFWGIGDQEKIDSLLLYLKAQQDH</sequence>
<evidence type="ECO:0000256" key="6">
    <source>
        <dbReference type="PROSITE-ProRule" id="PRU00433"/>
    </source>
</evidence>
<keyword evidence="7" id="KW-0732">Signal</keyword>
<dbReference type="EMBL" id="FRBQ01000014">
    <property type="protein sequence ID" value="SHN09310.1"/>
    <property type="molecule type" value="Genomic_DNA"/>
</dbReference>
<evidence type="ECO:0000256" key="5">
    <source>
        <dbReference type="ARBA" id="ARBA00023004"/>
    </source>
</evidence>
<dbReference type="PANTHER" id="PTHR11961">
    <property type="entry name" value="CYTOCHROME C"/>
    <property type="match status" value="1"/>
</dbReference>
<dbReference type="InterPro" id="IPR002327">
    <property type="entry name" value="Cyt_c_1A/1B"/>
</dbReference>
<dbReference type="PRINTS" id="PR00604">
    <property type="entry name" value="CYTCHRMECIAB"/>
</dbReference>
<dbReference type="Gene3D" id="1.10.760.10">
    <property type="entry name" value="Cytochrome c-like domain"/>
    <property type="match status" value="1"/>
</dbReference>
<feature type="domain" description="Cytochrome c" evidence="8">
    <location>
        <begin position="34"/>
        <end position="135"/>
    </location>
</feature>
<keyword evidence="5 6" id="KW-0408">Iron</keyword>
<dbReference type="GO" id="GO:0046872">
    <property type="term" value="F:metal ion binding"/>
    <property type="evidence" value="ECO:0007669"/>
    <property type="project" value="UniProtKB-KW"/>
</dbReference>
<dbReference type="GO" id="GO:0020037">
    <property type="term" value="F:heme binding"/>
    <property type="evidence" value="ECO:0007669"/>
    <property type="project" value="InterPro"/>
</dbReference>
<feature type="chain" id="PRO_5012523033" evidence="7">
    <location>
        <begin position="35"/>
        <end position="137"/>
    </location>
</feature>
<dbReference type="Pfam" id="PF00034">
    <property type="entry name" value="Cytochrom_C"/>
    <property type="match status" value="1"/>
</dbReference>
<evidence type="ECO:0000313" key="10">
    <source>
        <dbReference type="Proteomes" id="UP000184305"/>
    </source>
</evidence>
<evidence type="ECO:0000256" key="4">
    <source>
        <dbReference type="ARBA" id="ARBA00022982"/>
    </source>
</evidence>
<dbReference type="OrthoDB" id="9805828at2"/>
<keyword evidence="3 6" id="KW-0479">Metal-binding</keyword>
<proteinExistence type="predicted"/>
<keyword evidence="2 6" id="KW-0349">Heme</keyword>
<evidence type="ECO:0000256" key="3">
    <source>
        <dbReference type="ARBA" id="ARBA00022723"/>
    </source>
</evidence>